<keyword evidence="2" id="KW-0479">Metal-binding</keyword>
<evidence type="ECO:0000259" key="6">
    <source>
        <dbReference type="PROSITE" id="PS51669"/>
    </source>
</evidence>
<dbReference type="Pfam" id="PF04879">
    <property type="entry name" value="Molybdop_Fe4S4"/>
    <property type="match status" value="1"/>
</dbReference>
<evidence type="ECO:0000256" key="5">
    <source>
        <dbReference type="ARBA" id="ARBA00023014"/>
    </source>
</evidence>
<dbReference type="SUPFAM" id="SSF50692">
    <property type="entry name" value="ADC-like"/>
    <property type="match status" value="1"/>
</dbReference>
<feature type="domain" description="4Fe-4S Mo/W bis-MGD-type" evidence="6">
    <location>
        <begin position="20"/>
        <end position="76"/>
    </location>
</feature>
<dbReference type="PANTHER" id="PTHR43105">
    <property type="entry name" value="RESPIRATORY NITRATE REDUCTASE"/>
    <property type="match status" value="1"/>
</dbReference>
<proteinExistence type="predicted"/>
<gene>
    <name evidence="7" type="ORF">GCM10023175_10080</name>
</gene>
<dbReference type="Proteomes" id="UP001501598">
    <property type="component" value="Unassembled WGS sequence"/>
</dbReference>
<dbReference type="InterPro" id="IPR006963">
    <property type="entry name" value="Mopterin_OxRdtase_4Fe-4S_dom"/>
</dbReference>
<comment type="caution">
    <text evidence="7">The sequence shown here is derived from an EMBL/GenBank/DDBJ whole genome shotgun (WGS) entry which is preliminary data.</text>
</comment>
<sequence>MTTSESTEAERRPRADRAVGEWHKTACSLCYVNCGLEVQIEGHRITRIRGDKENERTKGYVCQKAQRMTFYGDHADRLTTPLRRRPDGTHEPISWEEALTEIAARLHEIRDADSAAGRPGSFALVGGGGQGNHSEGPYGHALMKWMNATRFFNPLSQEKTGDFWVNAKLFGGDTCHTAEDVEECDLLVVLGCNPWLAHGFNRARNEVNSIKNDPSRAMIVLDPRRTETAAVADVHLALRPGTDAYLLGAMLALILERGGADERFLAEHCDGYEDVAATLRKIPVDTWIAHAEVDRADVDRAVDLILASERMTVRAELGIQQGRNSTLNSYLEKLLYLLTGNFGRAGTNALHSWLIPLWGESYAPERMRSEITGFEYIGGLLPVSTVAEELDAGHPNHVRVLWVDSSNPANTVADTVAMEQAIRECELSVVIDVAYTETAALAEYVLPAAAQNEKWEYTYFNWEFPVNYFNLRKPLFEPLPGTMPEGDIYWRLFEKLGVMPDEKTLESLRDAARRDRPGFMKALGPVVGADPDRAKAAAVIMYATLGQTLPEGAATACVLWTGCRMAAKMMPVQVQRALHTEVAGPELGELLFDHLLRHPIGTAFSVHEYNEVWELVRHNRVQLAVPELLEWLSELDPSSHTVDPEYPLSLVNGQRRSHNANQVMRTPAWRKTDPDGALRVRTDDLGTIGAADGDWVAVVSPKGRVVARAEIDDSLRPAQVALPHGYGIYYPDGKGGRVLNGPRINILTDALDRDRIAGTPHHKDMPVRIETATSEEAEAAQRDSLLVRAIIEEGNERKRART</sequence>
<evidence type="ECO:0000256" key="4">
    <source>
        <dbReference type="ARBA" id="ARBA00023004"/>
    </source>
</evidence>
<keyword evidence="8" id="KW-1185">Reference proteome</keyword>
<evidence type="ECO:0000313" key="8">
    <source>
        <dbReference type="Proteomes" id="UP001501598"/>
    </source>
</evidence>
<dbReference type="Pfam" id="PF00384">
    <property type="entry name" value="Molybdopterin"/>
    <property type="match status" value="1"/>
</dbReference>
<dbReference type="RefSeq" id="WP_345413185.1">
    <property type="nucleotide sequence ID" value="NZ_BAABGT010000015.1"/>
</dbReference>
<keyword evidence="4" id="KW-0408">Iron</keyword>
<dbReference type="SUPFAM" id="SSF53706">
    <property type="entry name" value="Formate dehydrogenase/DMSO reductase, domains 1-3"/>
    <property type="match status" value="1"/>
</dbReference>
<reference evidence="8" key="1">
    <citation type="journal article" date="2019" name="Int. J. Syst. Evol. Microbiol.">
        <title>The Global Catalogue of Microorganisms (GCM) 10K type strain sequencing project: providing services to taxonomists for standard genome sequencing and annotation.</title>
        <authorList>
            <consortium name="The Broad Institute Genomics Platform"/>
            <consortium name="The Broad Institute Genome Sequencing Center for Infectious Disease"/>
            <person name="Wu L."/>
            <person name="Ma J."/>
        </authorList>
    </citation>
    <scope>NUCLEOTIDE SEQUENCE [LARGE SCALE GENOMIC DNA]</scope>
    <source>
        <strain evidence="8">JCM 17906</strain>
    </source>
</reference>
<dbReference type="InterPro" id="IPR006657">
    <property type="entry name" value="MoPterin_dinucl-bd_dom"/>
</dbReference>
<dbReference type="Gene3D" id="3.30.200.210">
    <property type="match status" value="1"/>
</dbReference>
<protein>
    <submittedName>
        <fullName evidence="7">Molybdopterin-dependent oxidoreductase</fullName>
    </submittedName>
</protein>
<dbReference type="InterPro" id="IPR009010">
    <property type="entry name" value="Asp_de-COase-like_dom_sf"/>
</dbReference>
<evidence type="ECO:0000313" key="7">
    <source>
        <dbReference type="EMBL" id="GAA4539161.1"/>
    </source>
</evidence>
<dbReference type="PANTHER" id="PTHR43105:SF9">
    <property type="entry name" value="NADPH-FE(3+) OXIDOREDUCTASE SUBUNIT ALPHA"/>
    <property type="match status" value="1"/>
</dbReference>
<keyword evidence="5" id="KW-0411">Iron-sulfur</keyword>
<dbReference type="SMART" id="SM00926">
    <property type="entry name" value="Molybdop_Fe4S4"/>
    <property type="match status" value="1"/>
</dbReference>
<dbReference type="InterPro" id="IPR050123">
    <property type="entry name" value="Prok_molybdopt-oxidoreductase"/>
</dbReference>
<accession>A0ABP8RIP2</accession>
<dbReference type="PROSITE" id="PS51669">
    <property type="entry name" value="4FE4S_MOW_BIS_MGD"/>
    <property type="match status" value="1"/>
</dbReference>
<dbReference type="Gene3D" id="2.40.40.20">
    <property type="match status" value="1"/>
</dbReference>
<keyword evidence="3" id="KW-0560">Oxidoreductase</keyword>
<keyword evidence="1" id="KW-0004">4Fe-4S</keyword>
<organism evidence="7 8">
    <name type="scientific">Pseudonocardia xishanensis</name>
    <dbReference type="NCBI Taxonomy" id="630995"/>
    <lineage>
        <taxon>Bacteria</taxon>
        <taxon>Bacillati</taxon>
        <taxon>Actinomycetota</taxon>
        <taxon>Actinomycetes</taxon>
        <taxon>Pseudonocardiales</taxon>
        <taxon>Pseudonocardiaceae</taxon>
        <taxon>Pseudonocardia</taxon>
    </lineage>
</organism>
<dbReference type="Gene3D" id="3.40.50.740">
    <property type="match status" value="1"/>
</dbReference>
<name>A0ABP8RIP2_9PSEU</name>
<evidence type="ECO:0000256" key="3">
    <source>
        <dbReference type="ARBA" id="ARBA00023002"/>
    </source>
</evidence>
<evidence type="ECO:0000256" key="1">
    <source>
        <dbReference type="ARBA" id="ARBA00022485"/>
    </source>
</evidence>
<dbReference type="InterPro" id="IPR006656">
    <property type="entry name" value="Mopterin_OxRdtase"/>
</dbReference>
<dbReference type="Gene3D" id="3.40.228.10">
    <property type="entry name" value="Dimethylsulfoxide Reductase, domain 2"/>
    <property type="match status" value="1"/>
</dbReference>
<dbReference type="EMBL" id="BAABGT010000015">
    <property type="protein sequence ID" value="GAA4539161.1"/>
    <property type="molecule type" value="Genomic_DNA"/>
</dbReference>
<dbReference type="Pfam" id="PF01568">
    <property type="entry name" value="Molydop_binding"/>
    <property type="match status" value="1"/>
</dbReference>
<evidence type="ECO:0000256" key="2">
    <source>
        <dbReference type="ARBA" id="ARBA00022723"/>
    </source>
</evidence>